<comment type="caution">
    <text evidence="2">The sequence shown here is derived from an EMBL/GenBank/DDBJ whole genome shotgun (WGS) entry which is preliminary data.</text>
</comment>
<reference evidence="2" key="2">
    <citation type="journal article" date="2014" name="ISME J.">
        <title>Microbial stratification in low pH oxic and suboxic macroscopic growths along an acid mine drainage.</title>
        <authorList>
            <person name="Mendez-Garcia C."/>
            <person name="Mesa V."/>
            <person name="Sprenger R.R."/>
            <person name="Richter M."/>
            <person name="Diez M.S."/>
            <person name="Solano J."/>
            <person name="Bargiela R."/>
            <person name="Golyshina O.V."/>
            <person name="Manteca A."/>
            <person name="Ramos J.L."/>
            <person name="Gallego J.R."/>
            <person name="Llorente I."/>
            <person name="Martins Dos Santos V.A."/>
            <person name="Jensen O.N."/>
            <person name="Pelaez A.I."/>
            <person name="Sanchez J."/>
            <person name="Ferrer M."/>
        </authorList>
    </citation>
    <scope>NUCLEOTIDE SEQUENCE</scope>
</reference>
<name>T0ZRM6_9ZZZZ</name>
<dbReference type="Gene3D" id="1.10.10.10">
    <property type="entry name" value="Winged helix-like DNA-binding domain superfamily/Winged helix DNA-binding domain"/>
    <property type="match status" value="1"/>
</dbReference>
<dbReference type="SUPFAM" id="SSF46785">
    <property type="entry name" value="Winged helix' DNA-binding domain"/>
    <property type="match status" value="1"/>
</dbReference>
<proteinExistence type="predicted"/>
<evidence type="ECO:0000259" key="1">
    <source>
        <dbReference type="Pfam" id="PF13601"/>
    </source>
</evidence>
<reference evidence="2" key="1">
    <citation type="submission" date="2013-08" db="EMBL/GenBank/DDBJ databases">
        <authorList>
            <person name="Mendez C."/>
            <person name="Richter M."/>
            <person name="Ferrer M."/>
            <person name="Sanchez J."/>
        </authorList>
    </citation>
    <scope>NUCLEOTIDE SEQUENCE</scope>
</reference>
<dbReference type="InterPro" id="IPR027395">
    <property type="entry name" value="WH_DNA-bd_dom"/>
</dbReference>
<dbReference type="InterPro" id="IPR036388">
    <property type="entry name" value="WH-like_DNA-bd_sf"/>
</dbReference>
<evidence type="ECO:0000313" key="2">
    <source>
        <dbReference type="EMBL" id="EQD31389.1"/>
    </source>
</evidence>
<feature type="domain" description="Winged helix DNA-binding" evidence="1">
    <location>
        <begin position="3"/>
        <end position="64"/>
    </location>
</feature>
<dbReference type="InterPro" id="IPR036390">
    <property type="entry name" value="WH_DNA-bd_sf"/>
</dbReference>
<feature type="non-terminal residue" evidence="2">
    <location>
        <position position="154"/>
    </location>
</feature>
<dbReference type="EMBL" id="AUZX01014734">
    <property type="protein sequence ID" value="EQD31389.1"/>
    <property type="molecule type" value="Genomic_DNA"/>
</dbReference>
<dbReference type="Pfam" id="PF13601">
    <property type="entry name" value="HTH_34"/>
    <property type="match status" value="1"/>
</dbReference>
<organism evidence="2">
    <name type="scientific">mine drainage metagenome</name>
    <dbReference type="NCBI Taxonomy" id="410659"/>
    <lineage>
        <taxon>unclassified sequences</taxon>
        <taxon>metagenomes</taxon>
        <taxon>ecological metagenomes</taxon>
    </lineage>
</organism>
<protein>
    <submittedName>
        <fullName evidence="2">Transcriptional regulator</fullName>
    </submittedName>
</protein>
<accession>T0ZRM6</accession>
<gene>
    <name evidence="2" type="ORF">B1A_19968</name>
</gene>
<sequence>MGELSEFLSINKTAVKEHMDSLERMGYVRGFFQKEKSGRPSKHYEITDKGIELFPKKYAELSTILLDEIQKTLGQDQLNGILAKVADRMVHQAGFSEENDRGNSREEKVSRLRGFVQALNRMGYYARMEVEGDTVRIIRHNCIFYELARTNSTV</sequence>
<dbReference type="AlphaFoldDB" id="T0ZRM6"/>